<dbReference type="EMBL" id="GGMS01012615">
    <property type="protein sequence ID" value="MBY81818.1"/>
    <property type="molecule type" value="Transcribed_RNA"/>
</dbReference>
<evidence type="ECO:0000259" key="1">
    <source>
        <dbReference type="Pfam" id="PF04937"/>
    </source>
</evidence>
<dbReference type="Pfam" id="PF04937">
    <property type="entry name" value="DUF659"/>
    <property type="match status" value="1"/>
</dbReference>
<dbReference type="SUPFAM" id="SSF53098">
    <property type="entry name" value="Ribonuclease H-like"/>
    <property type="match status" value="1"/>
</dbReference>
<dbReference type="GO" id="GO:0006357">
    <property type="term" value="P:regulation of transcription by RNA polymerase II"/>
    <property type="evidence" value="ECO:0007669"/>
    <property type="project" value="InterPro"/>
</dbReference>
<dbReference type="PANTHER" id="PTHR32344">
    <property type="entry name" value="U1-TYPE DOMAIN-CONTAINING PROTEIN"/>
    <property type="match status" value="1"/>
</dbReference>
<dbReference type="InterPro" id="IPR033375">
    <property type="entry name" value="Cggbp1"/>
</dbReference>
<feature type="domain" description="DUF659" evidence="1">
    <location>
        <begin position="118"/>
        <end position="275"/>
    </location>
</feature>
<accession>A0A2S2QVP9</accession>
<proteinExistence type="predicted"/>
<dbReference type="PANTHER" id="PTHR32344:SF1">
    <property type="entry name" value="U1-TYPE DOMAIN-CONTAINING PROTEIN"/>
    <property type="match status" value="1"/>
</dbReference>
<dbReference type="AlphaFoldDB" id="A0A2S2QVP9"/>
<dbReference type="OrthoDB" id="6623841at2759"/>
<name>A0A2S2QVP9_9HEMI</name>
<gene>
    <name evidence="2" type="primary">Cggbp1_3</name>
    <name evidence="2" type="ORF">g.47936</name>
</gene>
<dbReference type="GO" id="GO:0005634">
    <property type="term" value="C:nucleus"/>
    <property type="evidence" value="ECO:0007669"/>
    <property type="project" value="InterPro"/>
</dbReference>
<sequence length="496" mass="55971">MPKVAPKKRDLVMRYVRDFPNETFRSDSNILYCDACDKAVSTTQRFQVTQHIGTAIHIANKQRNTTTVQQFITSSSSNKSTFNSDLCTALIKADIPLRKIDNINFRQFLEKYISDKIPDSSTLRKNYLPDLYKNTLINIRKNISSGPIWVSMDETTDVEGRYVGNIIVGKLNSDYASKPYLLNTEVLEKCNHSTVARFVNDSLGILWPNGILHERVLLFISDAAPYMVKAGTALHVFYPKLVHVTCLAHAFHRVAETIRSEFSEVDFLISTIKKIFLKAPSRVNVFKENYPQIPLPPEPVITRWGTWLQAAAYYCDNFSVIEDVISKLETDAVSVENAKNLIKSTSLKNNLVYISSNTTFLANSITKLEAQNLSLADSLGIVSNTVKKLKEAPGEVGIKIKKKVEQVLSKNPGLKTIEAIANIHNGSNTQTSLQFSVAELGAFKFAPITSVDVERSFSRYKNILRPNRRRFTFDNLKKYMIVNCFVDEEVDSNSNE</sequence>
<dbReference type="InterPro" id="IPR012337">
    <property type="entry name" value="RNaseH-like_sf"/>
</dbReference>
<organism evidence="2">
    <name type="scientific">Sipha flava</name>
    <name type="common">yellow sugarcane aphid</name>
    <dbReference type="NCBI Taxonomy" id="143950"/>
    <lineage>
        <taxon>Eukaryota</taxon>
        <taxon>Metazoa</taxon>
        <taxon>Ecdysozoa</taxon>
        <taxon>Arthropoda</taxon>
        <taxon>Hexapoda</taxon>
        <taxon>Insecta</taxon>
        <taxon>Pterygota</taxon>
        <taxon>Neoptera</taxon>
        <taxon>Paraneoptera</taxon>
        <taxon>Hemiptera</taxon>
        <taxon>Sternorrhyncha</taxon>
        <taxon>Aphidomorpha</taxon>
        <taxon>Aphidoidea</taxon>
        <taxon>Aphididae</taxon>
        <taxon>Sipha</taxon>
    </lineage>
</organism>
<protein>
    <submittedName>
        <fullName evidence="2">CGG triplet repeat-binding protein 1</fullName>
    </submittedName>
</protein>
<dbReference type="GO" id="GO:0003690">
    <property type="term" value="F:double-stranded DNA binding"/>
    <property type="evidence" value="ECO:0007669"/>
    <property type="project" value="InterPro"/>
</dbReference>
<evidence type="ECO:0000313" key="2">
    <source>
        <dbReference type="EMBL" id="MBY81818.1"/>
    </source>
</evidence>
<reference evidence="2" key="1">
    <citation type="submission" date="2018-04" db="EMBL/GenBank/DDBJ databases">
        <title>Transcriptome assembly of Sipha flava.</title>
        <authorList>
            <person name="Scully E.D."/>
            <person name="Geib S.M."/>
            <person name="Palmer N.A."/>
            <person name="Koch K."/>
            <person name="Bradshaw J."/>
            <person name="Heng-Moss T."/>
            <person name="Sarath G."/>
        </authorList>
    </citation>
    <scope>NUCLEOTIDE SEQUENCE</scope>
</reference>
<dbReference type="InterPro" id="IPR007021">
    <property type="entry name" value="DUF659"/>
</dbReference>